<proteinExistence type="predicted"/>
<evidence type="ECO:0000313" key="3">
    <source>
        <dbReference type="Proteomes" id="UP000187035"/>
    </source>
</evidence>
<organism evidence="2 3">
    <name type="scientific">Actinomyces naeslundii</name>
    <dbReference type="NCBI Taxonomy" id="1655"/>
    <lineage>
        <taxon>Bacteria</taxon>
        <taxon>Bacillati</taxon>
        <taxon>Actinomycetota</taxon>
        <taxon>Actinomycetes</taxon>
        <taxon>Actinomycetales</taxon>
        <taxon>Actinomycetaceae</taxon>
        <taxon>Actinomyces</taxon>
    </lineage>
</organism>
<dbReference type="Proteomes" id="UP000187035">
    <property type="component" value="Unassembled WGS sequence"/>
</dbReference>
<feature type="compositionally biased region" description="Basic and acidic residues" evidence="1">
    <location>
        <begin position="144"/>
        <end position="161"/>
    </location>
</feature>
<gene>
    <name evidence="2" type="ORF">BKH33_04870</name>
</gene>
<feature type="region of interest" description="Disordered" evidence="1">
    <location>
        <begin position="144"/>
        <end position="190"/>
    </location>
</feature>
<name>A0A854DBA8_ACTNA</name>
<sequence length="190" mass="21695">MSEESQVSSDPLGRYEGLLRGWLIESGGRRVDVYCNAIHLTGEIEYWLIDEQGREQSVRPSREVRFALHDVRPSQADPHRGAWLWSHLWMEASDGVLHQECDWMREPVIGSDPVGDGDAAFELDQFPRDPQWVPEWMAVKAAAYHKEAERRERRRQRDRERRARKKAEAAGAAEVTGERSGSDASGQVDA</sequence>
<dbReference type="GeneID" id="69122944"/>
<reference evidence="2 3" key="1">
    <citation type="submission" date="2016-12" db="EMBL/GenBank/DDBJ databases">
        <title>Genomic comparison of strains in the 'Actinomyces naeslundii' group.</title>
        <authorList>
            <person name="Mughal S.R."/>
            <person name="Do T."/>
            <person name="Gilbert S.C."/>
            <person name="Witherden E.A."/>
            <person name="Didelot X."/>
            <person name="Beighton D."/>
        </authorList>
    </citation>
    <scope>NUCLEOTIDE SEQUENCE [LARGE SCALE GENOMIC DNA]</scope>
    <source>
        <strain evidence="2 3">NCTC 10301</strain>
    </source>
</reference>
<evidence type="ECO:0000256" key="1">
    <source>
        <dbReference type="SAM" id="MobiDB-lite"/>
    </source>
</evidence>
<protein>
    <submittedName>
        <fullName evidence="2">Uncharacterized protein</fullName>
    </submittedName>
</protein>
<comment type="caution">
    <text evidence="2">The sequence shown here is derived from an EMBL/GenBank/DDBJ whole genome shotgun (WGS) entry which is preliminary data.</text>
</comment>
<accession>A0A854DBA8</accession>
<dbReference type="AlphaFoldDB" id="A0A854DBA8"/>
<dbReference type="EMBL" id="MSRR01000009">
    <property type="protein sequence ID" value="OMG37211.1"/>
    <property type="molecule type" value="Genomic_DNA"/>
</dbReference>
<dbReference type="RefSeq" id="WP_003781394.1">
    <property type="nucleotide sequence ID" value="NZ_CP066049.1"/>
</dbReference>
<evidence type="ECO:0000313" key="2">
    <source>
        <dbReference type="EMBL" id="OMG37211.1"/>
    </source>
</evidence>